<organism evidence="2 3">
    <name type="scientific">Cellulomonas algicola</name>
    <dbReference type="NCBI Taxonomy" id="2071633"/>
    <lineage>
        <taxon>Bacteria</taxon>
        <taxon>Bacillati</taxon>
        <taxon>Actinomycetota</taxon>
        <taxon>Actinomycetes</taxon>
        <taxon>Micrococcales</taxon>
        <taxon>Cellulomonadaceae</taxon>
        <taxon>Cellulomonas</taxon>
    </lineage>
</organism>
<reference evidence="2 3" key="1">
    <citation type="submission" date="2018-11" db="EMBL/GenBank/DDBJ databases">
        <title>Draft genome sequence of Cellulomonas takizawaensis strain TKZ-21.</title>
        <authorList>
            <person name="Yamamura H."/>
            <person name="Hayashi T."/>
            <person name="Hamada M."/>
            <person name="Serisawa Y."/>
            <person name="Matsuyama K."/>
            <person name="Nakagawa Y."/>
            <person name="Otoguro M."/>
            <person name="Yanagida F."/>
            <person name="Hayakawa M."/>
        </authorList>
    </citation>
    <scope>NUCLEOTIDE SEQUENCE [LARGE SCALE GENOMIC DNA]</scope>
    <source>
        <strain evidence="2 3">TKZ-21</strain>
    </source>
</reference>
<evidence type="ECO:0000313" key="2">
    <source>
        <dbReference type="EMBL" id="GCD20182.1"/>
    </source>
</evidence>
<dbReference type="AlphaFoldDB" id="A0A401UZU6"/>
<gene>
    <name evidence="2" type="ORF">CTKZ_17440</name>
</gene>
<feature type="compositionally biased region" description="Basic and acidic residues" evidence="1">
    <location>
        <begin position="7"/>
        <end position="19"/>
    </location>
</feature>
<evidence type="ECO:0000313" key="3">
    <source>
        <dbReference type="Proteomes" id="UP000288246"/>
    </source>
</evidence>
<dbReference type="RefSeq" id="WP_124342696.1">
    <property type="nucleotide sequence ID" value="NZ_BHYL01000125.1"/>
</dbReference>
<proteinExistence type="predicted"/>
<name>A0A401UZU6_9CELL</name>
<evidence type="ECO:0000256" key="1">
    <source>
        <dbReference type="SAM" id="MobiDB-lite"/>
    </source>
</evidence>
<dbReference type="OrthoDB" id="3784047at2"/>
<dbReference type="Proteomes" id="UP000288246">
    <property type="component" value="Unassembled WGS sequence"/>
</dbReference>
<sequence>MYSASKEGPDLTPEQRRDLDDDFYTSDPVAYWRSRIDRLLAEPVPLDHTAGLTADVLKLGLDPRILSSTEPATDDRDISRRLDAFALRQHIAESLVRLVRAVLENFGQPDACLWAALSDDRATNRQVCDAVLARGEAKAPLPLGPLLLTAAEIPKDEASVPPKVRTAVEAAWAWILRAIDLIYGDGLDTNAANNKFKHGLAVRVTDQNRIVFTRQGPNEQGNLPLSTFTGAIVIVDDVAAETLTRQHGKHSPHPGAWEVSQFNLRTPQIIAECLMLTLVYGAVFAAAADRHFAGRDYLGPAHPGLALGPHPNRLAKGAAGIRMPITTDDAGATPPLIIADGRQAYVLRQTGQVQKGVVVEDDSPDS</sequence>
<comment type="caution">
    <text evidence="2">The sequence shown here is derived from an EMBL/GenBank/DDBJ whole genome shotgun (WGS) entry which is preliminary data.</text>
</comment>
<feature type="region of interest" description="Disordered" evidence="1">
    <location>
        <begin position="1"/>
        <end position="22"/>
    </location>
</feature>
<keyword evidence="3" id="KW-1185">Reference proteome</keyword>
<accession>A0A401UZU6</accession>
<dbReference type="EMBL" id="BHYL01000125">
    <property type="protein sequence ID" value="GCD20182.1"/>
    <property type="molecule type" value="Genomic_DNA"/>
</dbReference>
<protein>
    <submittedName>
        <fullName evidence="2">Uncharacterized protein</fullName>
    </submittedName>
</protein>